<name>A0AC59YB09_RANTA</name>
<evidence type="ECO:0000313" key="1">
    <source>
        <dbReference type="EMBL" id="CAM9539135.1"/>
    </source>
</evidence>
<reference evidence="1" key="1">
    <citation type="submission" date="2023-05" db="EMBL/GenBank/DDBJ databases">
        <authorList>
            <consortium name="ELIXIR-Norway"/>
        </authorList>
    </citation>
    <scope>NUCLEOTIDE SEQUENCE</scope>
</reference>
<dbReference type="EMBL" id="OX596096">
    <property type="protein sequence ID" value="CAM9539135.1"/>
    <property type="molecule type" value="Genomic_DNA"/>
</dbReference>
<gene>
    <name evidence="1" type="ORF">MRATA1EN22A_LOCUS3937</name>
</gene>
<dbReference type="Proteomes" id="UP001162501">
    <property type="component" value="Chromosome 12"/>
</dbReference>
<accession>A0AC59YB09</accession>
<protein>
    <submittedName>
        <fullName evidence="1">Uncharacterized protein</fullName>
    </submittedName>
</protein>
<evidence type="ECO:0000313" key="2">
    <source>
        <dbReference type="Proteomes" id="UP001162501"/>
    </source>
</evidence>
<reference evidence="1" key="2">
    <citation type="submission" date="2025-03" db="EMBL/GenBank/DDBJ databases">
        <authorList>
            <consortium name="ELIXIR-Norway"/>
            <consortium name="Elixir Norway"/>
        </authorList>
    </citation>
    <scope>NUCLEOTIDE SEQUENCE</scope>
</reference>
<proteinExistence type="predicted"/>
<organism evidence="1 2">
    <name type="scientific">Rangifer tarandus platyrhynchus</name>
    <name type="common">Svalbard reindeer</name>
    <dbReference type="NCBI Taxonomy" id="3082113"/>
    <lineage>
        <taxon>Eukaryota</taxon>
        <taxon>Metazoa</taxon>
        <taxon>Chordata</taxon>
        <taxon>Craniata</taxon>
        <taxon>Vertebrata</taxon>
        <taxon>Euteleostomi</taxon>
        <taxon>Mammalia</taxon>
        <taxon>Eutheria</taxon>
        <taxon>Laurasiatheria</taxon>
        <taxon>Artiodactyla</taxon>
        <taxon>Ruminantia</taxon>
        <taxon>Pecora</taxon>
        <taxon>Cervidae</taxon>
        <taxon>Odocoileinae</taxon>
        <taxon>Rangifer</taxon>
    </lineage>
</organism>
<sequence length="268" mass="29779">MNLPRDAPPPLLLPRPSGTISPLRVPQLFRASPSARQPDETAPGALPPASAVKPSGSRAKPDGRGRSVLPGGVWAPSRSGLSSHAGGGCTTYSLRDPWRSCPERCQKVQAPTGMMLLFAFFLFMGWPLGFIEPWTYNVQCYECAVKNTFNCPRLRTCPYEIRRCFTVSIRLNSREVLVVKNCTFNCTFVYSAEQPPEAPRRKTTHRLNSFYWVNCCGGNMCNFQGPSNLERDIIGDYTLEEDIEDNAQLVQSALFLSIVSILVRNTLT</sequence>